<organism evidence="10 11">
    <name type="scientific">Komagataeibacter xylinus NBRC 13693</name>
    <dbReference type="NCBI Taxonomy" id="1234668"/>
    <lineage>
        <taxon>Bacteria</taxon>
        <taxon>Pseudomonadati</taxon>
        <taxon>Pseudomonadota</taxon>
        <taxon>Alphaproteobacteria</taxon>
        <taxon>Acetobacterales</taxon>
        <taxon>Acetobacteraceae</taxon>
        <taxon>Komagataeibacter</taxon>
    </lineage>
</organism>
<dbReference type="InterPro" id="IPR005828">
    <property type="entry name" value="MFS_sugar_transport-like"/>
</dbReference>
<evidence type="ECO:0000259" key="9">
    <source>
        <dbReference type="PROSITE" id="PS50850"/>
    </source>
</evidence>
<keyword evidence="10" id="KW-0762">Sugar transport</keyword>
<reference evidence="10 11" key="1">
    <citation type="submission" date="2012-11" db="EMBL/GenBank/DDBJ databases">
        <title>Whole genome sequence of Gluconacetobacter xylinus NBRC 13693.</title>
        <authorList>
            <person name="Azuma Y."/>
            <person name="Higashiura N."/>
            <person name="Hirakawa H."/>
            <person name="Matsushita K."/>
        </authorList>
    </citation>
    <scope>NUCLEOTIDE SEQUENCE [LARGE SCALE GENOMIC DNA]</scope>
    <source>
        <strain evidence="10 11">NBRC 13693</strain>
    </source>
</reference>
<feature type="transmembrane region" description="Helical" evidence="8">
    <location>
        <begin position="392"/>
        <end position="412"/>
    </location>
</feature>
<evidence type="ECO:0000313" key="10">
    <source>
        <dbReference type="EMBL" id="GAN99962.1"/>
    </source>
</evidence>
<dbReference type="PANTHER" id="PTHR43528:SF1">
    <property type="entry name" value="ALPHA-KETOGLUTARATE PERMEASE"/>
    <property type="match status" value="1"/>
</dbReference>
<proteinExistence type="predicted"/>
<gene>
    <name evidence="10" type="ORF">Gxy13693_035_013</name>
</gene>
<keyword evidence="4 8" id="KW-0812">Transmembrane</keyword>
<evidence type="ECO:0000256" key="6">
    <source>
        <dbReference type="ARBA" id="ARBA00022989"/>
    </source>
</evidence>
<keyword evidence="3" id="KW-1003">Cell membrane</keyword>
<name>A0A0D6Q8U9_KOMXY</name>
<feature type="transmembrane region" description="Helical" evidence="8">
    <location>
        <begin position="295"/>
        <end position="316"/>
    </location>
</feature>
<dbReference type="GO" id="GO:0005886">
    <property type="term" value="C:plasma membrane"/>
    <property type="evidence" value="ECO:0007669"/>
    <property type="project" value="UniProtKB-SubCell"/>
</dbReference>
<dbReference type="EMBL" id="BANJ01000035">
    <property type="protein sequence ID" value="GAN99962.1"/>
    <property type="molecule type" value="Genomic_DNA"/>
</dbReference>
<feature type="transmembrane region" description="Helical" evidence="8">
    <location>
        <begin position="229"/>
        <end position="251"/>
    </location>
</feature>
<evidence type="ECO:0000256" key="1">
    <source>
        <dbReference type="ARBA" id="ARBA00004651"/>
    </source>
</evidence>
<dbReference type="Pfam" id="PF00083">
    <property type="entry name" value="Sugar_tr"/>
    <property type="match status" value="1"/>
</dbReference>
<dbReference type="AlphaFoldDB" id="A0A0D6Q8U9"/>
<feature type="transmembrane region" description="Helical" evidence="8">
    <location>
        <begin position="9"/>
        <end position="32"/>
    </location>
</feature>
<evidence type="ECO:0000256" key="4">
    <source>
        <dbReference type="ARBA" id="ARBA00022692"/>
    </source>
</evidence>
<comment type="subcellular location">
    <subcellularLocation>
        <location evidence="1">Cell membrane</location>
        <topology evidence="1">Multi-pass membrane protein</topology>
    </subcellularLocation>
</comment>
<feature type="transmembrane region" description="Helical" evidence="8">
    <location>
        <begin position="182"/>
        <end position="201"/>
    </location>
</feature>
<evidence type="ECO:0000256" key="8">
    <source>
        <dbReference type="SAM" id="Phobius"/>
    </source>
</evidence>
<dbReference type="SUPFAM" id="SSF103473">
    <property type="entry name" value="MFS general substrate transporter"/>
    <property type="match status" value="1"/>
</dbReference>
<dbReference type="PANTHER" id="PTHR43528">
    <property type="entry name" value="ALPHA-KETOGLUTARATE PERMEASE"/>
    <property type="match status" value="1"/>
</dbReference>
<evidence type="ECO:0000256" key="7">
    <source>
        <dbReference type="ARBA" id="ARBA00023136"/>
    </source>
</evidence>
<keyword evidence="7 8" id="KW-0472">Membrane</keyword>
<evidence type="ECO:0000256" key="5">
    <source>
        <dbReference type="ARBA" id="ARBA00022847"/>
    </source>
</evidence>
<dbReference type="InterPro" id="IPR020846">
    <property type="entry name" value="MFS_dom"/>
</dbReference>
<feature type="transmembrane region" description="Helical" evidence="8">
    <location>
        <begin position="328"/>
        <end position="349"/>
    </location>
</feature>
<feature type="transmembrane region" description="Helical" evidence="8">
    <location>
        <begin position="52"/>
        <end position="74"/>
    </location>
</feature>
<dbReference type="GO" id="GO:0015293">
    <property type="term" value="F:symporter activity"/>
    <property type="evidence" value="ECO:0007669"/>
    <property type="project" value="UniProtKB-KW"/>
</dbReference>
<dbReference type="InterPro" id="IPR036259">
    <property type="entry name" value="MFS_trans_sf"/>
</dbReference>
<dbReference type="Proteomes" id="UP000032683">
    <property type="component" value="Unassembled WGS sequence"/>
</dbReference>
<feature type="transmembrane region" description="Helical" evidence="8">
    <location>
        <begin position="361"/>
        <end position="386"/>
    </location>
</feature>
<sequence>MGSSVPGRWLVICACVIGSVIEYYDFVIYAYFSGSIAQTFFPTGLAFSPLALVLATFGLTMVGRPLGAVVLGTYADRRGRLPTMILCIRLMTLGSLLLALTPGYDTIGVLAPVAIIGARLLHGFSLGGEFSSATSCLIENSPHHEARAASWQPIGQILASFLAAAMALALSVVLPPAAFDGYGFRIATLGGICAGMAGLVLRRRLLSLPSPAGPVVAAPFVEPGTIIRILLVAGMISLGSGITYLGIYMPYYARHHFHIETRTVYVVSLTTYAVQLVFTPLRWKLASYFDRTHDIRPPALGCVIMMILPWLAFSVLHRHSYALLAMPLVFNMAALMYFAVLDGFISLLFPRGNRGRGLAIGYSSGVVVFGSLAPLVNAALIAHTGLESIPMLYVSALAVLALVSLLLAAGLLRRTRPA</sequence>
<protein>
    <submittedName>
        <fullName evidence="10">Sugar transporter transmembrane protein</fullName>
    </submittedName>
</protein>
<dbReference type="PROSITE" id="PS50850">
    <property type="entry name" value="MFS"/>
    <property type="match status" value="1"/>
</dbReference>
<feature type="transmembrane region" description="Helical" evidence="8">
    <location>
        <begin position="157"/>
        <end position="176"/>
    </location>
</feature>
<evidence type="ECO:0000313" key="11">
    <source>
        <dbReference type="Proteomes" id="UP000032683"/>
    </source>
</evidence>
<evidence type="ECO:0000256" key="2">
    <source>
        <dbReference type="ARBA" id="ARBA00022448"/>
    </source>
</evidence>
<accession>A0A0D6Q8U9</accession>
<feature type="domain" description="Major facilitator superfamily (MFS) profile" evidence="9">
    <location>
        <begin position="11"/>
        <end position="416"/>
    </location>
</feature>
<keyword evidence="2" id="KW-0813">Transport</keyword>
<dbReference type="InterPro" id="IPR051084">
    <property type="entry name" value="H+-coupled_symporters"/>
</dbReference>
<keyword evidence="6 8" id="KW-1133">Transmembrane helix</keyword>
<comment type="caution">
    <text evidence="10">The sequence shown here is derived from an EMBL/GenBank/DDBJ whole genome shotgun (WGS) entry which is preliminary data.</text>
</comment>
<keyword evidence="5" id="KW-0769">Symport</keyword>
<dbReference type="Gene3D" id="1.20.1250.20">
    <property type="entry name" value="MFS general substrate transporter like domains"/>
    <property type="match status" value="2"/>
</dbReference>
<evidence type="ECO:0000256" key="3">
    <source>
        <dbReference type="ARBA" id="ARBA00022475"/>
    </source>
</evidence>